<organism evidence="1 2">
    <name type="scientific">Pediococcus claussenii (strain ATCC BAA-344 / DSM 14800 / JCM 18046 / KCTC 3811 / LMG 21948 / P06)</name>
    <dbReference type="NCBI Taxonomy" id="701521"/>
    <lineage>
        <taxon>Bacteria</taxon>
        <taxon>Bacillati</taxon>
        <taxon>Bacillota</taxon>
        <taxon>Bacilli</taxon>
        <taxon>Lactobacillales</taxon>
        <taxon>Lactobacillaceae</taxon>
        <taxon>Pediococcus</taxon>
    </lineage>
</organism>
<dbReference type="Pfam" id="PF16110">
    <property type="entry name" value="DUF4828"/>
    <property type="match status" value="1"/>
</dbReference>
<gene>
    <name evidence="1" type="ordered locus">PECL_1247</name>
</gene>
<protein>
    <recommendedName>
        <fullName evidence="3">DUF4828 domain-containing protein</fullName>
    </recommendedName>
</protein>
<dbReference type="PATRIC" id="fig|701521.8.peg.1158"/>
<reference evidence="1 2" key="1">
    <citation type="journal article" date="2012" name="J. Bacteriol.">
        <title>Complete Genome Sequence of the Beer Spoilage Organism Pediococcus claussenii ATCC BAA-344T.</title>
        <authorList>
            <person name="Pittet V."/>
            <person name="Abegunde T."/>
            <person name="Marfleet T."/>
            <person name="Haakensen M."/>
            <person name="Morrow K."/>
            <person name="Jayaprakash T."/>
            <person name="Schroeder K."/>
            <person name="Trost B."/>
            <person name="Byrns S."/>
            <person name="Bergsveinson J."/>
            <person name="Kusalik A."/>
            <person name="Ziola B."/>
        </authorList>
    </citation>
    <scope>NUCLEOTIDE SEQUENCE [LARGE SCALE GENOMIC DNA]</scope>
    <source>
        <strain evidence="1 2">ATCC BAA-344</strain>
    </source>
</reference>
<evidence type="ECO:0000313" key="2">
    <source>
        <dbReference type="Proteomes" id="UP000005444"/>
    </source>
</evidence>
<proteinExistence type="predicted"/>
<dbReference type="EMBL" id="CP003137">
    <property type="protein sequence ID" value="AEV95478.1"/>
    <property type="molecule type" value="Genomic_DNA"/>
</dbReference>
<sequence length="121" mass="14122">MHIISIEGVLHMVWRRISLNKLFSENRTEEAPEPVSPFFYAGTWVYQDNSTNRKHQFEIQPNYDVYLDKQLIKTQVESVTPSRLILIDNFGFKIVIRTNGRSPISIFDEANDETYAIIDSL</sequence>
<evidence type="ECO:0008006" key="3">
    <source>
        <dbReference type="Google" id="ProtNLM"/>
    </source>
</evidence>
<dbReference type="InterPro" id="IPR032254">
    <property type="entry name" value="DUF4828"/>
</dbReference>
<name>G8PDZ3_PEDCP</name>
<accession>G8PDZ3</accession>
<dbReference type="KEGG" id="pce:PECL_1247"/>
<keyword evidence="2" id="KW-1185">Reference proteome</keyword>
<dbReference type="AlphaFoldDB" id="G8PDZ3"/>
<dbReference type="Proteomes" id="UP000005444">
    <property type="component" value="Chromosome"/>
</dbReference>
<evidence type="ECO:0000313" key="1">
    <source>
        <dbReference type="EMBL" id="AEV95478.1"/>
    </source>
</evidence>
<dbReference type="STRING" id="701521.PECL_1247"/>
<dbReference type="eggNOG" id="ENOG5033ARR">
    <property type="taxonomic scope" value="Bacteria"/>
</dbReference>
<dbReference type="HOGENOM" id="CLU_164577_0_0_9"/>